<gene>
    <name evidence="2" type="ORF">DesfrDRAFT_3685</name>
</gene>
<organism evidence="2 3">
    <name type="scientific">Solidesulfovibrio fructosivorans JJ]</name>
    <dbReference type="NCBI Taxonomy" id="596151"/>
    <lineage>
        <taxon>Bacteria</taxon>
        <taxon>Pseudomonadati</taxon>
        <taxon>Thermodesulfobacteriota</taxon>
        <taxon>Desulfovibrionia</taxon>
        <taxon>Desulfovibrionales</taxon>
        <taxon>Desulfovibrionaceae</taxon>
        <taxon>Solidesulfovibrio</taxon>
    </lineage>
</organism>
<sequence precursor="true">MHRRTLLLTALLLAALCTPVSAEAPRLVCLVSALNGKATLSPVDGPKKPLEVFTRLREGERLDLPRGADVQLAFLQKGVRETWTGPAQVVITADGGQSADSDTPPVIDKLPLRAKPAGGQASSILTQAGEQATAQVRTRDVAVPEDKTLSDDERADLDAVEKQVAQMRATAAPGDMGPDIVLLEELARLGQKRRLTEELRRLREAHPDNQTLAHWEVE</sequence>
<reference evidence="2 3" key="1">
    <citation type="submission" date="2010-08" db="EMBL/GenBank/DDBJ databases">
        <title>The draft genome of Desulfovibrio fructosovorans JJ.</title>
        <authorList>
            <consortium name="US DOE Joint Genome Institute (JGI-PGF)"/>
            <person name="Lucas S."/>
            <person name="Copeland A."/>
            <person name="Lapidus A."/>
            <person name="Cheng J.-F."/>
            <person name="Bruce D."/>
            <person name="Goodwin L."/>
            <person name="Pitluck S."/>
            <person name="Land M.L."/>
            <person name="Hauser L."/>
            <person name="Chang Y.-J."/>
            <person name="Jeffries C."/>
            <person name="Wall J.D."/>
            <person name="Stahl D.A."/>
            <person name="Arkin A.P."/>
            <person name="Dehal P."/>
            <person name="Stolyar S.M."/>
            <person name="Hazen T.C."/>
            <person name="Woyke T.J."/>
        </authorList>
    </citation>
    <scope>NUCLEOTIDE SEQUENCE [LARGE SCALE GENOMIC DNA]</scope>
    <source>
        <strain evidence="2 3">JJ</strain>
    </source>
</reference>
<evidence type="ECO:0000313" key="3">
    <source>
        <dbReference type="Proteomes" id="UP000006250"/>
    </source>
</evidence>
<proteinExistence type="predicted"/>
<feature type="signal peptide" evidence="1">
    <location>
        <begin position="1"/>
        <end position="22"/>
    </location>
</feature>
<evidence type="ECO:0000313" key="2">
    <source>
        <dbReference type="EMBL" id="EFL49550.1"/>
    </source>
</evidence>
<keyword evidence="3" id="KW-1185">Reference proteome</keyword>
<dbReference type="Proteomes" id="UP000006250">
    <property type="component" value="Unassembled WGS sequence"/>
</dbReference>
<dbReference type="EMBL" id="AECZ01000039">
    <property type="protein sequence ID" value="EFL49550.1"/>
    <property type="molecule type" value="Genomic_DNA"/>
</dbReference>
<evidence type="ECO:0000256" key="1">
    <source>
        <dbReference type="SAM" id="SignalP"/>
    </source>
</evidence>
<comment type="caution">
    <text evidence="2">The sequence shown here is derived from an EMBL/GenBank/DDBJ whole genome shotgun (WGS) entry which is preliminary data.</text>
</comment>
<dbReference type="OrthoDB" id="5455378at2"/>
<protein>
    <submittedName>
        <fullName evidence="2">Uncharacterized protein</fullName>
    </submittedName>
</protein>
<dbReference type="AlphaFoldDB" id="E1K1D5"/>
<dbReference type="STRING" id="596151.DesfrDRAFT_3685"/>
<dbReference type="eggNOG" id="ENOG502ZXJW">
    <property type="taxonomic scope" value="Bacteria"/>
</dbReference>
<feature type="chain" id="PRO_5003148097" evidence="1">
    <location>
        <begin position="23"/>
        <end position="218"/>
    </location>
</feature>
<dbReference type="RefSeq" id="WP_005996396.1">
    <property type="nucleotide sequence ID" value="NZ_AECZ01000039.1"/>
</dbReference>
<accession>E1K1D5</accession>
<name>E1K1D5_SOLFR</name>
<keyword evidence="1" id="KW-0732">Signal</keyword>